<dbReference type="AlphaFoldDB" id="A0A0P1GB90"/>
<protein>
    <submittedName>
        <fullName evidence="2">TraB family protein</fullName>
    </submittedName>
</protein>
<dbReference type="EMBL" id="CYSE01000003">
    <property type="protein sequence ID" value="CUH78664.1"/>
    <property type="molecule type" value="Genomic_DNA"/>
</dbReference>
<accession>A0A0P1GB90</accession>
<reference evidence="2 3" key="1">
    <citation type="submission" date="2015-09" db="EMBL/GenBank/DDBJ databases">
        <authorList>
            <consortium name="Swine Surveillance"/>
        </authorList>
    </citation>
    <scope>NUCLEOTIDE SEQUENCE [LARGE SCALE GENOMIC DNA]</scope>
    <source>
        <strain evidence="2 3">CECT 7648</strain>
    </source>
</reference>
<keyword evidence="3" id="KW-1185">Reference proteome</keyword>
<dbReference type="STRING" id="441103.TRN7648_02099"/>
<keyword evidence="1" id="KW-0732">Signal</keyword>
<dbReference type="Proteomes" id="UP000054935">
    <property type="component" value="Unassembled WGS sequence"/>
</dbReference>
<gene>
    <name evidence="2" type="ORF">TRN7648_02099</name>
</gene>
<feature type="chain" id="PRO_5006063257" evidence="1">
    <location>
        <begin position="21"/>
        <end position="330"/>
    </location>
</feature>
<dbReference type="PANTHER" id="PTHR40590">
    <property type="entry name" value="CYTOPLASMIC PROTEIN-RELATED"/>
    <property type="match status" value="1"/>
</dbReference>
<evidence type="ECO:0000256" key="1">
    <source>
        <dbReference type="SAM" id="SignalP"/>
    </source>
</evidence>
<dbReference type="InterPro" id="IPR047111">
    <property type="entry name" value="YbaP-like"/>
</dbReference>
<sequence length="330" mass="36039">MRRFLLTFCCLLGLSTAAGATCTGQDLRATLTPEDEVFVEQSLGRTPFATGNHWKAVKDDEEIHLIGTMHLADPRLDGPYTRLRPLIQNAGVLLLEMTATEQAEMEQTLASRMDMLILQGSSLPDLMDEDDWQMLSAAIEARGLPPVMAAKLQPWYVSMLLAVPACLQAALTEKNGLDARLEALADVSEVPTRALEPFDTALDAFGQVPLDMQVKVMLSALTGPQVGEDMFETLLAGYFEEAHAEIQIVLELLSPRLTPLDESESQQVYQMFTETLINQRNQAWIPVILDAAAQTDGPVVAAFGAGHLSGDQGVLQLLADQGFVLTQEPF</sequence>
<proteinExistence type="predicted"/>
<name>A0A0P1GB90_9RHOB</name>
<dbReference type="OrthoDB" id="9806326at2"/>
<dbReference type="CDD" id="cd14789">
    <property type="entry name" value="Tiki"/>
    <property type="match status" value="1"/>
</dbReference>
<feature type="signal peptide" evidence="1">
    <location>
        <begin position="1"/>
        <end position="20"/>
    </location>
</feature>
<dbReference type="PANTHER" id="PTHR40590:SF1">
    <property type="entry name" value="CYTOPLASMIC PROTEIN"/>
    <property type="match status" value="1"/>
</dbReference>
<evidence type="ECO:0000313" key="2">
    <source>
        <dbReference type="EMBL" id="CUH78664.1"/>
    </source>
</evidence>
<dbReference type="InterPro" id="IPR002816">
    <property type="entry name" value="TraB/PrgY/GumN_fam"/>
</dbReference>
<dbReference type="Pfam" id="PF01963">
    <property type="entry name" value="TraB_PrgY_gumN"/>
    <property type="match status" value="1"/>
</dbReference>
<dbReference type="RefSeq" id="WP_058247591.1">
    <property type="nucleotide sequence ID" value="NZ_CYSE01000003.1"/>
</dbReference>
<evidence type="ECO:0000313" key="3">
    <source>
        <dbReference type="Proteomes" id="UP000054935"/>
    </source>
</evidence>
<organism evidence="2 3">
    <name type="scientific">Tropicibacter naphthalenivorans</name>
    <dbReference type="NCBI Taxonomy" id="441103"/>
    <lineage>
        <taxon>Bacteria</taxon>
        <taxon>Pseudomonadati</taxon>
        <taxon>Pseudomonadota</taxon>
        <taxon>Alphaproteobacteria</taxon>
        <taxon>Rhodobacterales</taxon>
        <taxon>Roseobacteraceae</taxon>
        <taxon>Tropicibacter</taxon>
    </lineage>
</organism>